<dbReference type="Proteomes" id="UP001497744">
    <property type="component" value="Unassembled WGS sequence"/>
</dbReference>
<organism evidence="2 3">
    <name type="scientific">Babesia caballi</name>
    <dbReference type="NCBI Taxonomy" id="5871"/>
    <lineage>
        <taxon>Eukaryota</taxon>
        <taxon>Sar</taxon>
        <taxon>Alveolata</taxon>
        <taxon>Apicomplexa</taxon>
        <taxon>Aconoidasida</taxon>
        <taxon>Piroplasmida</taxon>
        <taxon>Babesiidae</taxon>
        <taxon>Babesia</taxon>
    </lineage>
</organism>
<gene>
    <name evidence="2" type="ORF">BcabD6B2_35480</name>
</gene>
<dbReference type="EMBL" id="BPLF01000003">
    <property type="protein sequence ID" value="GIX64113.1"/>
    <property type="molecule type" value="Genomic_DNA"/>
</dbReference>
<evidence type="ECO:0000313" key="3">
    <source>
        <dbReference type="Proteomes" id="UP001497744"/>
    </source>
</evidence>
<sequence>MDLYFLSVPYALLLLALAPKRFADALPKGDGATTVKPKPNSSSKSLLSKLYGPMSFKRLANSFGGYTCKVPQRAVLSGASPMVMVNGLPSTITGVLVGYSPNETSRAFRSNKGYIYGYGASRKSMRKFVHNVLFTADYAPPLKPFWTSEEFCVLVFSPALKVGPTLTSILGKPSNSPNRFLGSSEKIASKLISESAGTNSKLVTQCCFLMSTAS</sequence>
<proteinExistence type="predicted"/>
<comment type="caution">
    <text evidence="2">The sequence shown here is derived from an EMBL/GenBank/DDBJ whole genome shotgun (WGS) entry which is preliminary data.</text>
</comment>
<evidence type="ECO:0000256" key="1">
    <source>
        <dbReference type="SAM" id="SignalP"/>
    </source>
</evidence>
<accession>A0AAV4LWH6</accession>
<dbReference type="RefSeq" id="XP_067716182.1">
    <property type="nucleotide sequence ID" value="XM_067860081.1"/>
</dbReference>
<name>A0AAV4LWH6_BABCB</name>
<keyword evidence="3" id="KW-1185">Reference proteome</keyword>
<evidence type="ECO:0000313" key="2">
    <source>
        <dbReference type="EMBL" id="GIX64113.1"/>
    </source>
</evidence>
<keyword evidence="1" id="KW-0732">Signal</keyword>
<feature type="chain" id="PRO_5043853707" evidence="1">
    <location>
        <begin position="26"/>
        <end position="214"/>
    </location>
</feature>
<protein>
    <submittedName>
        <fullName evidence="2">Signal peptide containing protein</fullName>
    </submittedName>
</protein>
<reference evidence="2 3" key="1">
    <citation type="submission" date="2021-06" db="EMBL/GenBank/DDBJ databases">
        <title>Genome sequence of Babesia caballi.</title>
        <authorList>
            <person name="Yamagishi J."/>
            <person name="Kidaka T."/>
            <person name="Ochi A."/>
        </authorList>
    </citation>
    <scope>NUCLEOTIDE SEQUENCE [LARGE SCALE GENOMIC DNA]</scope>
    <source>
        <strain evidence="2">USDA-D6B2</strain>
    </source>
</reference>
<dbReference type="GeneID" id="94195594"/>
<dbReference type="AlphaFoldDB" id="A0AAV4LWH6"/>
<feature type="signal peptide" evidence="1">
    <location>
        <begin position="1"/>
        <end position="25"/>
    </location>
</feature>